<evidence type="ECO:0000259" key="1">
    <source>
        <dbReference type="Pfam" id="PF05050"/>
    </source>
</evidence>
<dbReference type="AlphaFoldDB" id="A3U8H2"/>
<dbReference type="SUPFAM" id="SSF53335">
    <property type="entry name" value="S-adenosyl-L-methionine-dependent methyltransferases"/>
    <property type="match status" value="1"/>
</dbReference>
<organism evidence="2 3">
    <name type="scientific">Croceibacter atlanticus (strain ATCC BAA-628 / JCM 21780 / CIP 108009 / IAM 15332 / KCTC 12090 / HTCC2559)</name>
    <dbReference type="NCBI Taxonomy" id="216432"/>
    <lineage>
        <taxon>Bacteria</taxon>
        <taxon>Pseudomonadati</taxon>
        <taxon>Bacteroidota</taxon>
        <taxon>Flavobacteriia</taxon>
        <taxon>Flavobacteriales</taxon>
        <taxon>Flavobacteriaceae</taxon>
        <taxon>Croceibacter</taxon>
    </lineage>
</organism>
<dbReference type="HOGENOM" id="CLU_986091_0_0_10"/>
<dbReference type="GeneID" id="89453223"/>
<evidence type="ECO:0000313" key="2">
    <source>
        <dbReference type="EMBL" id="EAP88539.1"/>
    </source>
</evidence>
<dbReference type="STRING" id="216432.CA2559_07250"/>
<dbReference type="OrthoDB" id="9812600at2"/>
<evidence type="ECO:0000313" key="3">
    <source>
        <dbReference type="Proteomes" id="UP000002297"/>
    </source>
</evidence>
<dbReference type="InterPro" id="IPR052514">
    <property type="entry name" value="SAM-dependent_MTase"/>
</dbReference>
<feature type="domain" description="Methyltransferase FkbM" evidence="1">
    <location>
        <begin position="82"/>
        <end position="225"/>
    </location>
</feature>
<accession>A3U8H2</accession>
<dbReference type="NCBIfam" id="TIGR01444">
    <property type="entry name" value="fkbM_fam"/>
    <property type="match status" value="1"/>
</dbReference>
<dbReference type="Proteomes" id="UP000002297">
    <property type="component" value="Chromosome"/>
</dbReference>
<dbReference type="EMBL" id="CP002046">
    <property type="protein sequence ID" value="EAP88539.1"/>
    <property type="molecule type" value="Genomic_DNA"/>
</dbReference>
<dbReference type="RefSeq" id="WP_013187207.1">
    <property type="nucleotide sequence ID" value="NC_014230.1"/>
</dbReference>
<dbReference type="KEGG" id="cat:CA2559_07250"/>
<reference evidence="2 3" key="1">
    <citation type="journal article" date="2010" name="J. Bacteriol.">
        <title>The complete genome sequence of Croceibacter atlanticus HTCC2559T.</title>
        <authorList>
            <person name="Oh H.M."/>
            <person name="Kang I."/>
            <person name="Ferriera S."/>
            <person name="Giovannoni S.J."/>
            <person name="Cho J.C."/>
        </authorList>
    </citation>
    <scope>NUCLEOTIDE SEQUENCE [LARGE SCALE GENOMIC DNA]</scope>
    <source>
        <strain evidence="3">ATCC BAA-628 / HTCC2559 / KCTC 12090</strain>
    </source>
</reference>
<keyword evidence="3" id="KW-1185">Reference proteome</keyword>
<protein>
    <recommendedName>
        <fullName evidence="1">Methyltransferase FkbM domain-containing protein</fullName>
    </recommendedName>
</protein>
<dbReference type="Gene3D" id="3.40.50.150">
    <property type="entry name" value="Vaccinia Virus protein VP39"/>
    <property type="match status" value="1"/>
</dbReference>
<dbReference type="InterPro" id="IPR029063">
    <property type="entry name" value="SAM-dependent_MTases_sf"/>
</dbReference>
<proteinExistence type="predicted"/>
<sequence>MEIKEYKEMTTAKKKKFWREHPLIGDIEIKLDGISSFKMKCDNDDSVVKELHWTNFIGWEKTSLALWKNLLQHTGKQSVVLDIGAYSGIYSIIASKFENVKQIYAFDIQDNCIDRLHQNFKLNAIDKASIVKSACTDTDGQIEFYYYEEEGIMSSVAGIVKKKMNNLKASVPSIKLDDWIRKDKNQNVKLVKIDVEGAEQKTLEGMMGILKTQKPDILIEINEAKHIRAIKNNIPKDYSIYDIIENELTIKKLGYFTKNSSDRNYLLTVKSKKDLTGIFQGKVK</sequence>
<dbReference type="Pfam" id="PF05050">
    <property type="entry name" value="Methyltransf_21"/>
    <property type="match status" value="1"/>
</dbReference>
<gene>
    <name evidence="2" type="ordered locus">CA2559_07250</name>
</gene>
<dbReference type="InterPro" id="IPR006342">
    <property type="entry name" value="FkbM_mtfrase"/>
</dbReference>
<dbReference type="PANTHER" id="PTHR34203:SF15">
    <property type="entry name" value="SLL1173 PROTEIN"/>
    <property type="match status" value="1"/>
</dbReference>
<dbReference type="PANTHER" id="PTHR34203">
    <property type="entry name" value="METHYLTRANSFERASE, FKBM FAMILY PROTEIN"/>
    <property type="match status" value="1"/>
</dbReference>
<dbReference type="eggNOG" id="COG2264">
    <property type="taxonomic scope" value="Bacteria"/>
</dbReference>
<name>A3U8H2_CROAH</name>